<dbReference type="InterPro" id="IPR003656">
    <property type="entry name" value="Znf_BED"/>
</dbReference>
<dbReference type="GO" id="GO:0005634">
    <property type="term" value="C:nucleus"/>
    <property type="evidence" value="ECO:0007669"/>
    <property type="project" value="UniProtKB-SubCell"/>
</dbReference>
<keyword evidence="8" id="KW-1133">Transmembrane helix</keyword>
<dbReference type="InterPro" id="IPR012337">
    <property type="entry name" value="RNaseH-like_sf"/>
</dbReference>
<dbReference type="Pfam" id="PF02892">
    <property type="entry name" value="zf-BED"/>
    <property type="match status" value="1"/>
</dbReference>
<reference evidence="10 11" key="1">
    <citation type="submission" date="2020-10" db="EMBL/GenBank/DDBJ databases">
        <title>Plant Genome Project.</title>
        <authorList>
            <person name="Zhang R.-G."/>
        </authorList>
    </citation>
    <scope>NUCLEOTIDE SEQUENCE [LARGE SCALE GENOMIC DNA]</scope>
    <source>
        <strain evidence="10">FAFU-HL-1</strain>
        <tissue evidence="10">Leaf</tissue>
    </source>
</reference>
<dbReference type="PROSITE" id="PS50808">
    <property type="entry name" value="ZF_BED"/>
    <property type="match status" value="2"/>
</dbReference>
<keyword evidence="6" id="KW-0539">Nucleus</keyword>
<dbReference type="GO" id="GO:0003677">
    <property type="term" value="F:DNA binding"/>
    <property type="evidence" value="ECO:0007669"/>
    <property type="project" value="UniProtKB-KW"/>
</dbReference>
<dbReference type="EMBL" id="JADGMS010000006">
    <property type="protein sequence ID" value="KAF9679437.1"/>
    <property type="molecule type" value="Genomic_DNA"/>
</dbReference>
<dbReference type="Proteomes" id="UP000657918">
    <property type="component" value="Unassembled WGS sequence"/>
</dbReference>
<evidence type="ECO:0000256" key="5">
    <source>
        <dbReference type="ARBA" id="ARBA00023125"/>
    </source>
</evidence>
<dbReference type="AlphaFoldDB" id="A0A835K2J0"/>
<keyword evidence="5" id="KW-0238">DNA-binding</keyword>
<keyword evidence="4" id="KW-0862">Zinc</keyword>
<keyword evidence="8" id="KW-0812">Transmembrane</keyword>
<evidence type="ECO:0000256" key="7">
    <source>
        <dbReference type="PROSITE-ProRule" id="PRU00027"/>
    </source>
</evidence>
<evidence type="ECO:0000313" key="10">
    <source>
        <dbReference type="EMBL" id="KAF9679437.1"/>
    </source>
</evidence>
<dbReference type="PANTHER" id="PTHR32166">
    <property type="entry name" value="OSJNBA0013A04.12 PROTEIN"/>
    <property type="match status" value="1"/>
</dbReference>
<evidence type="ECO:0000313" key="11">
    <source>
        <dbReference type="Proteomes" id="UP000657918"/>
    </source>
</evidence>
<dbReference type="SUPFAM" id="SSF53098">
    <property type="entry name" value="Ribonuclease H-like"/>
    <property type="match status" value="1"/>
</dbReference>
<feature type="domain" description="BED-type" evidence="9">
    <location>
        <begin position="120"/>
        <end position="179"/>
    </location>
</feature>
<dbReference type="OrthoDB" id="831192at2759"/>
<keyword evidence="3 7" id="KW-0863">Zinc-finger</keyword>
<feature type="domain" description="BED-type" evidence="9">
    <location>
        <begin position="8"/>
        <end position="66"/>
    </location>
</feature>
<name>A0A835K2J0_9ROSI</name>
<evidence type="ECO:0000256" key="4">
    <source>
        <dbReference type="ARBA" id="ARBA00022833"/>
    </source>
</evidence>
<evidence type="ECO:0000256" key="1">
    <source>
        <dbReference type="ARBA" id="ARBA00004123"/>
    </source>
</evidence>
<evidence type="ECO:0000259" key="9">
    <source>
        <dbReference type="PROSITE" id="PS50808"/>
    </source>
</evidence>
<sequence length="940" mass="105636">MEEFLEPSPKDLAWKYFQMFKEGEKTRVKCIYCGEVFEGGGIHRFKEHLAGPKGGGPTCQSVPPDVRLLMQQDLDAITAKQNSQQLKIQEEASDVNLPLIDGGLFSNPSSNFESTPGMRRKKDVGWKHCEMLKHEKRVQIKCNYCAKLFKGGGIHRFKEHLAGRNSGGVPSCTRVPSDVRDLMEQHLSPIVVRQRKKRKSKLEKLDDVDSPPGGEDVYIFADHSDGMITPLRAVAACNLVEVNSEFLMDGEGTSNGNLGKRKSAIAVAASDDALIAMGSESIENPIHAIWGRFLYDIGASLDAMDSIFSQPLIDAVSHGRSGIAAPSHQDLRGRILKSLVEEVKSDINQYKTRWVKTGCSLLVEECHSESGITSLNFLVYCSKGTVFLKSVDASNLICLTDGLYELLKQMVEEVGAGNILQVITNGEENYVAAGKKLMDTFPSLYWAPCAARCIDLILEDIGKLDWINAVLEQAKSVTRFVYNNSAVLNLMRKFTSGNDIVQQGKTRSATNFTALKRMANFKLNLQTMVTSQEWMDCPYSKQPGGLAMVDIVTNRSFWSSCILIIRLTSPLLQVLVIVSSEKRAAMGYVFSGIYRAKETIKKELVKREDYMVYWNIIDHRWEQQWQTPLHAAGFFFNPKFFYSIEGDMHNKILSRMFDCIERLVPDTEVQDKIVKELTLYKNAEGDLGKKLAIRARGTLLPELSDNISWLDSTPVNAAPNSCHAHTDWWSVYGGSCPNLARLAIRILSQTCSAIGCSHNHIPFEKVYRTRNCLQRQRLTDLVFVQYNLRLRQMVDGNKKQIPEDPISFDDVSLIEDWITQNELFLEDSESSDWMPLVPCSVNMMPLASSTDESEDVASGICIAMLQNVSNQLLFLIKLNSLVFLQGLMILRSLMDRKKFKMQNGYDEGSHGEFISMAGHVFHHILTLEKGIVMFEAMNRN</sequence>
<evidence type="ECO:0000256" key="3">
    <source>
        <dbReference type="ARBA" id="ARBA00022771"/>
    </source>
</evidence>
<accession>A0A835K2J0</accession>
<protein>
    <recommendedName>
        <fullName evidence="9">BED-type domain-containing protein</fullName>
    </recommendedName>
</protein>
<evidence type="ECO:0000256" key="6">
    <source>
        <dbReference type="ARBA" id="ARBA00023242"/>
    </source>
</evidence>
<gene>
    <name evidence="10" type="ORF">SADUNF_Sadunf06G0015000</name>
</gene>
<dbReference type="GO" id="GO:0046983">
    <property type="term" value="F:protein dimerization activity"/>
    <property type="evidence" value="ECO:0007669"/>
    <property type="project" value="InterPro"/>
</dbReference>
<evidence type="ECO:0000256" key="2">
    <source>
        <dbReference type="ARBA" id="ARBA00022723"/>
    </source>
</evidence>
<proteinExistence type="predicted"/>
<dbReference type="GO" id="GO:0008270">
    <property type="term" value="F:zinc ion binding"/>
    <property type="evidence" value="ECO:0007669"/>
    <property type="project" value="UniProtKB-KW"/>
</dbReference>
<dbReference type="InterPro" id="IPR008906">
    <property type="entry name" value="HATC_C_dom"/>
</dbReference>
<dbReference type="PANTHER" id="PTHR32166:SF88">
    <property type="entry name" value="HAT TRANSPOSON SUPERFAMILY"/>
    <property type="match status" value="1"/>
</dbReference>
<dbReference type="Pfam" id="PF05699">
    <property type="entry name" value="Dimer_Tnp_hAT"/>
    <property type="match status" value="1"/>
</dbReference>
<dbReference type="Pfam" id="PF04937">
    <property type="entry name" value="DUF659"/>
    <property type="match status" value="1"/>
</dbReference>
<keyword evidence="11" id="KW-1185">Reference proteome</keyword>
<comment type="caution">
    <text evidence="10">The sequence shown here is derived from an EMBL/GenBank/DDBJ whole genome shotgun (WGS) entry which is preliminary data.</text>
</comment>
<evidence type="ECO:0000256" key="8">
    <source>
        <dbReference type="SAM" id="Phobius"/>
    </source>
</evidence>
<keyword evidence="2" id="KW-0479">Metal-binding</keyword>
<comment type="subcellular location">
    <subcellularLocation>
        <location evidence="1">Nucleus</location>
    </subcellularLocation>
</comment>
<feature type="transmembrane region" description="Helical" evidence="8">
    <location>
        <begin position="872"/>
        <end position="890"/>
    </location>
</feature>
<keyword evidence="8" id="KW-0472">Membrane</keyword>
<organism evidence="10 11">
    <name type="scientific">Salix dunnii</name>
    <dbReference type="NCBI Taxonomy" id="1413687"/>
    <lineage>
        <taxon>Eukaryota</taxon>
        <taxon>Viridiplantae</taxon>
        <taxon>Streptophyta</taxon>
        <taxon>Embryophyta</taxon>
        <taxon>Tracheophyta</taxon>
        <taxon>Spermatophyta</taxon>
        <taxon>Magnoliopsida</taxon>
        <taxon>eudicotyledons</taxon>
        <taxon>Gunneridae</taxon>
        <taxon>Pentapetalae</taxon>
        <taxon>rosids</taxon>
        <taxon>fabids</taxon>
        <taxon>Malpighiales</taxon>
        <taxon>Salicaceae</taxon>
        <taxon>Saliceae</taxon>
        <taxon>Salix</taxon>
    </lineage>
</organism>
<dbReference type="InterPro" id="IPR007021">
    <property type="entry name" value="DUF659"/>
</dbReference>